<dbReference type="eggNOG" id="COG3250">
    <property type="taxonomic scope" value="Bacteria"/>
</dbReference>
<dbReference type="KEGG" id="tsh:Tsac_0146"/>
<dbReference type="InterPro" id="IPR036439">
    <property type="entry name" value="Dockerin_dom_sf"/>
</dbReference>
<dbReference type="PROSITE" id="PS00018">
    <property type="entry name" value="EF_HAND_1"/>
    <property type="match status" value="2"/>
</dbReference>
<evidence type="ECO:0000259" key="1">
    <source>
        <dbReference type="Pfam" id="PF07532"/>
    </source>
</evidence>
<dbReference type="PATRIC" id="fig|1094508.3.peg.147"/>
<dbReference type="SUPFAM" id="SSF63446">
    <property type="entry name" value="Type I dockerin domain"/>
    <property type="match status" value="1"/>
</dbReference>
<organism evidence="2 3">
    <name type="scientific">Thermoanaerobacterium saccharolyticum (strain DSM 8691 / JW/SL-YS485)</name>
    <dbReference type="NCBI Taxonomy" id="1094508"/>
    <lineage>
        <taxon>Bacteria</taxon>
        <taxon>Bacillati</taxon>
        <taxon>Bacillota</taxon>
        <taxon>Clostridia</taxon>
        <taxon>Thermoanaerobacterales</taxon>
        <taxon>Thermoanaerobacteraceae</taxon>
        <taxon>Thermoanaerobacterium</taxon>
    </lineage>
</organism>
<feature type="domain" description="Bacterial Ig-like" evidence="1">
    <location>
        <begin position="190"/>
        <end position="247"/>
    </location>
</feature>
<reference evidence="2 3" key="1">
    <citation type="journal article" date="2014" name="Appl. Environ. Microbiol.">
        <title>Profile of Secreted Hydrolases, Associated Proteins, and SlpA in Thermoanaerobacterium saccharolyticum during the Degradation of Hemicellulose.</title>
        <authorList>
            <person name="Currie D.H."/>
            <person name="Guss A.M."/>
            <person name="Herring C.D."/>
            <person name="Giannone R.J."/>
            <person name="Johnson C.M."/>
            <person name="Lankford P.K."/>
            <person name="Brown S.D."/>
            <person name="Hettich R.L."/>
            <person name="Lynd L.R."/>
        </authorList>
    </citation>
    <scope>NUCLEOTIDE SEQUENCE [LARGE SCALE GENOMIC DNA]</scope>
    <source>
        <strain evidence="3">DSM 8691 / JW/SL-YS485</strain>
    </source>
</reference>
<dbReference type="InterPro" id="IPR002105">
    <property type="entry name" value="Dockerin_1_rpt"/>
</dbReference>
<sequence length="319" mass="34991">MNKILKIFSVFLGAFLIFVNMSINEAKADPVNLVQNSSFESGLDNWTIVQSQSNIASIDSSGKPEEIKSGNNSLAIYYNSSYTFKISQTISNIPNGIYSLTVYAEGDPSEGNANIQLFASDYGGAQITTNIINTGWGKWVQYSINNIDVTTGTCTIGIQVETNGSYWGTFDDFSFTMTSESNIPPTITSIKPINVNTIINNPPQLPTTVTAVYSDGSIRQVNVTWDAVDPIDYQHIQSFNVYGTVDDSVYKAQAIVTVNYKSMDLNNNGIVDIGDLAIATYYYQIESNDSNWKSASLADINNDGIVNLQDLKIIAQQIF</sequence>
<gene>
    <name evidence="2" type="ordered locus">Tsac_0146</name>
</gene>
<protein>
    <submittedName>
        <fullName evidence="2">Ig domain protein</fullName>
    </submittedName>
</protein>
<dbReference type="GO" id="GO:0004553">
    <property type="term" value="F:hydrolase activity, hydrolyzing O-glycosyl compounds"/>
    <property type="evidence" value="ECO:0007669"/>
    <property type="project" value="InterPro"/>
</dbReference>
<dbReference type="GO" id="GO:0000272">
    <property type="term" value="P:polysaccharide catabolic process"/>
    <property type="evidence" value="ECO:0007669"/>
    <property type="project" value="InterPro"/>
</dbReference>
<dbReference type="BioCyc" id="TSAC1094508:GLMA-148-MONOMER"/>
<name>I3VRN7_THESW</name>
<dbReference type="Gene3D" id="2.60.120.260">
    <property type="entry name" value="Galactose-binding domain-like"/>
    <property type="match status" value="1"/>
</dbReference>
<dbReference type="STRING" id="1094508.Tsac_0146"/>
<dbReference type="eggNOG" id="COG3867">
    <property type="taxonomic scope" value="Bacteria"/>
</dbReference>
<evidence type="ECO:0000313" key="3">
    <source>
        <dbReference type="Proteomes" id="UP000006178"/>
    </source>
</evidence>
<dbReference type="InterPro" id="IPR018247">
    <property type="entry name" value="EF_Hand_1_Ca_BS"/>
</dbReference>
<accession>I3VRN7</accession>
<dbReference type="Gene3D" id="1.10.1330.10">
    <property type="entry name" value="Dockerin domain"/>
    <property type="match status" value="1"/>
</dbReference>
<keyword evidence="3" id="KW-1185">Reference proteome</keyword>
<dbReference type="InterPro" id="IPR011081">
    <property type="entry name" value="Big_4"/>
</dbReference>
<dbReference type="Pfam" id="PF07532">
    <property type="entry name" value="Big_4"/>
    <property type="match status" value="1"/>
</dbReference>
<dbReference type="Proteomes" id="UP000006178">
    <property type="component" value="Chromosome"/>
</dbReference>
<dbReference type="AlphaFoldDB" id="I3VRN7"/>
<dbReference type="Pfam" id="PF00404">
    <property type="entry name" value="Dockerin_1"/>
    <property type="match status" value="1"/>
</dbReference>
<proteinExistence type="predicted"/>
<dbReference type="RefSeq" id="WP_014757105.1">
    <property type="nucleotide sequence ID" value="NC_017992.1"/>
</dbReference>
<dbReference type="EMBL" id="CP003184">
    <property type="protein sequence ID" value="AFK85182.1"/>
    <property type="molecule type" value="Genomic_DNA"/>
</dbReference>
<evidence type="ECO:0000313" key="2">
    <source>
        <dbReference type="EMBL" id="AFK85182.1"/>
    </source>
</evidence>